<keyword evidence="9" id="KW-0460">Magnesium</keyword>
<feature type="region of interest" description="Disordered" evidence="10">
    <location>
        <begin position="354"/>
        <end position="382"/>
    </location>
</feature>
<keyword evidence="8" id="KW-0479">Metal-binding</keyword>
<evidence type="ECO:0000313" key="14">
    <source>
        <dbReference type="Proteomes" id="UP000054466"/>
    </source>
</evidence>
<comment type="similarity">
    <text evidence="4">Belongs to the DNA polymerase type-B-like family.</text>
</comment>
<dbReference type="VEuPathDB" id="FungiDB:PV07_08475"/>
<dbReference type="RefSeq" id="XP_016245500.1">
    <property type="nucleotide sequence ID" value="XM_016395644.1"/>
</dbReference>
<dbReference type="Pfam" id="PF03828">
    <property type="entry name" value="PAP_assoc"/>
    <property type="match status" value="1"/>
</dbReference>
<dbReference type="GO" id="GO:0010605">
    <property type="term" value="P:negative regulation of macromolecule metabolic process"/>
    <property type="evidence" value="ECO:0007669"/>
    <property type="project" value="UniProtKB-ARBA"/>
</dbReference>
<evidence type="ECO:0000256" key="4">
    <source>
        <dbReference type="ARBA" id="ARBA00008593"/>
    </source>
</evidence>
<comment type="cofactor">
    <cofactor evidence="2">
        <name>Mg(2+)</name>
        <dbReference type="ChEBI" id="CHEBI:18420"/>
    </cofactor>
</comment>
<evidence type="ECO:0000259" key="11">
    <source>
        <dbReference type="Pfam" id="PF03828"/>
    </source>
</evidence>
<dbReference type="GO" id="GO:0005737">
    <property type="term" value="C:cytoplasm"/>
    <property type="evidence" value="ECO:0007669"/>
    <property type="project" value="UniProtKB-SubCell"/>
</dbReference>
<dbReference type="SUPFAM" id="SSF81301">
    <property type="entry name" value="Nucleotidyltransferase"/>
    <property type="match status" value="1"/>
</dbReference>
<evidence type="ECO:0000256" key="2">
    <source>
        <dbReference type="ARBA" id="ARBA00001946"/>
    </source>
</evidence>
<dbReference type="Pfam" id="PF22600">
    <property type="entry name" value="MTPAP-like_central"/>
    <property type="match status" value="1"/>
</dbReference>
<name>A0A0D2CP09_9EURO</name>
<feature type="compositionally biased region" description="Polar residues" evidence="10">
    <location>
        <begin position="1"/>
        <end position="10"/>
    </location>
</feature>
<dbReference type="Gene3D" id="1.10.1410.10">
    <property type="match status" value="1"/>
</dbReference>
<feature type="compositionally biased region" description="Polar residues" evidence="10">
    <location>
        <begin position="57"/>
        <end position="70"/>
    </location>
</feature>
<feature type="compositionally biased region" description="Basic and acidic residues" evidence="10">
    <location>
        <begin position="112"/>
        <end position="121"/>
    </location>
</feature>
<dbReference type="PANTHER" id="PTHR12271">
    <property type="entry name" value="POLY A POLYMERASE CID PAP -RELATED"/>
    <property type="match status" value="1"/>
</dbReference>
<feature type="region of interest" description="Disordered" evidence="10">
    <location>
        <begin position="684"/>
        <end position="777"/>
    </location>
</feature>
<feature type="region of interest" description="Disordered" evidence="10">
    <location>
        <begin position="1"/>
        <end position="139"/>
    </location>
</feature>
<dbReference type="PANTHER" id="PTHR12271:SF40">
    <property type="entry name" value="POLY(A) RNA POLYMERASE GLD2"/>
    <property type="match status" value="1"/>
</dbReference>
<dbReference type="EMBL" id="KN847044">
    <property type="protein sequence ID" value="KIW25284.1"/>
    <property type="molecule type" value="Genomic_DNA"/>
</dbReference>
<feature type="domain" description="Poly(A) RNA polymerase mitochondrial-like central palm" evidence="12">
    <location>
        <begin position="204"/>
        <end position="338"/>
    </location>
</feature>
<dbReference type="STRING" id="569365.A0A0D2CP09"/>
<feature type="domain" description="PAP-associated" evidence="11">
    <location>
        <begin position="539"/>
        <end position="608"/>
    </location>
</feature>
<dbReference type="GO" id="GO:0031123">
    <property type="term" value="P:RNA 3'-end processing"/>
    <property type="evidence" value="ECO:0007669"/>
    <property type="project" value="TreeGrafter"/>
</dbReference>
<accession>A0A0D2CP09</accession>
<dbReference type="GeneID" id="27347669"/>
<dbReference type="GO" id="GO:0050265">
    <property type="term" value="F:RNA uridylyltransferase activity"/>
    <property type="evidence" value="ECO:0007669"/>
    <property type="project" value="TreeGrafter"/>
</dbReference>
<dbReference type="InterPro" id="IPR054708">
    <property type="entry name" value="MTPAP-like_central"/>
</dbReference>
<protein>
    <recommendedName>
        <fullName evidence="5">polynucleotide adenylyltransferase</fullName>
        <ecNumber evidence="5">2.7.7.19</ecNumber>
    </recommendedName>
</protein>
<evidence type="ECO:0000256" key="8">
    <source>
        <dbReference type="ARBA" id="ARBA00022723"/>
    </source>
</evidence>
<dbReference type="EC" id="2.7.7.19" evidence="5"/>
<reference evidence="13 14" key="1">
    <citation type="submission" date="2015-01" db="EMBL/GenBank/DDBJ databases">
        <title>The Genome Sequence of Cladophialophora immunda CBS83496.</title>
        <authorList>
            <consortium name="The Broad Institute Genomics Platform"/>
            <person name="Cuomo C."/>
            <person name="de Hoog S."/>
            <person name="Gorbushina A."/>
            <person name="Stielow B."/>
            <person name="Teixiera M."/>
            <person name="Abouelleil A."/>
            <person name="Chapman S.B."/>
            <person name="Priest M."/>
            <person name="Young S.K."/>
            <person name="Wortman J."/>
            <person name="Nusbaum C."/>
            <person name="Birren B."/>
        </authorList>
    </citation>
    <scope>NUCLEOTIDE SEQUENCE [LARGE SCALE GENOMIC DNA]</scope>
    <source>
        <strain evidence="13 14">CBS 83496</strain>
    </source>
</reference>
<feature type="compositionally biased region" description="Basic and acidic residues" evidence="10">
    <location>
        <begin position="47"/>
        <end position="56"/>
    </location>
</feature>
<evidence type="ECO:0000256" key="5">
    <source>
        <dbReference type="ARBA" id="ARBA00012388"/>
    </source>
</evidence>
<evidence type="ECO:0000256" key="10">
    <source>
        <dbReference type="SAM" id="MobiDB-lite"/>
    </source>
</evidence>
<dbReference type="Gene3D" id="3.30.460.10">
    <property type="entry name" value="Beta Polymerase, domain 2"/>
    <property type="match status" value="1"/>
</dbReference>
<evidence type="ECO:0000313" key="13">
    <source>
        <dbReference type="EMBL" id="KIW25284.1"/>
    </source>
</evidence>
<evidence type="ECO:0000256" key="7">
    <source>
        <dbReference type="ARBA" id="ARBA00022679"/>
    </source>
</evidence>
<dbReference type="HOGENOM" id="CLU_006595_0_0_1"/>
<comment type="cofactor">
    <cofactor evidence="1">
        <name>Mn(2+)</name>
        <dbReference type="ChEBI" id="CHEBI:29035"/>
    </cofactor>
</comment>
<gene>
    <name evidence="13" type="ORF">PV07_08475</name>
</gene>
<keyword evidence="6" id="KW-0963">Cytoplasm</keyword>
<comment type="subcellular location">
    <subcellularLocation>
        <location evidence="3">Cytoplasm</location>
    </subcellularLocation>
</comment>
<keyword evidence="14" id="KW-1185">Reference proteome</keyword>
<dbReference type="GO" id="GO:1990817">
    <property type="term" value="F:poly(A) RNA polymerase activity"/>
    <property type="evidence" value="ECO:0007669"/>
    <property type="project" value="UniProtKB-EC"/>
</dbReference>
<feature type="compositionally biased region" description="Polar residues" evidence="10">
    <location>
        <begin position="1061"/>
        <end position="1071"/>
    </location>
</feature>
<dbReference type="GO" id="GO:0046872">
    <property type="term" value="F:metal ion binding"/>
    <property type="evidence" value="ECO:0007669"/>
    <property type="project" value="UniProtKB-KW"/>
</dbReference>
<keyword evidence="7" id="KW-0808">Transferase</keyword>
<organism evidence="13 14">
    <name type="scientific">Cladophialophora immunda</name>
    <dbReference type="NCBI Taxonomy" id="569365"/>
    <lineage>
        <taxon>Eukaryota</taxon>
        <taxon>Fungi</taxon>
        <taxon>Dikarya</taxon>
        <taxon>Ascomycota</taxon>
        <taxon>Pezizomycotina</taxon>
        <taxon>Eurotiomycetes</taxon>
        <taxon>Chaetothyriomycetidae</taxon>
        <taxon>Chaetothyriales</taxon>
        <taxon>Herpotrichiellaceae</taxon>
        <taxon>Cladophialophora</taxon>
    </lineage>
</organism>
<evidence type="ECO:0000256" key="6">
    <source>
        <dbReference type="ARBA" id="ARBA00022490"/>
    </source>
</evidence>
<dbReference type="InterPro" id="IPR002058">
    <property type="entry name" value="PAP_assoc"/>
</dbReference>
<dbReference type="Proteomes" id="UP000054466">
    <property type="component" value="Unassembled WGS sequence"/>
</dbReference>
<evidence type="ECO:0000259" key="12">
    <source>
        <dbReference type="Pfam" id="PF22600"/>
    </source>
</evidence>
<evidence type="ECO:0000256" key="3">
    <source>
        <dbReference type="ARBA" id="ARBA00004496"/>
    </source>
</evidence>
<proteinExistence type="inferred from homology"/>
<dbReference type="OrthoDB" id="407432at2759"/>
<feature type="region of interest" description="Disordered" evidence="10">
    <location>
        <begin position="1199"/>
        <end position="1231"/>
    </location>
</feature>
<evidence type="ECO:0000256" key="1">
    <source>
        <dbReference type="ARBA" id="ARBA00001936"/>
    </source>
</evidence>
<feature type="region of interest" description="Disordered" evidence="10">
    <location>
        <begin position="929"/>
        <end position="950"/>
    </location>
</feature>
<evidence type="ECO:0000256" key="9">
    <source>
        <dbReference type="ARBA" id="ARBA00022842"/>
    </source>
</evidence>
<dbReference type="SUPFAM" id="SSF81631">
    <property type="entry name" value="PAP/OAS1 substrate-binding domain"/>
    <property type="match status" value="1"/>
</dbReference>
<feature type="region of interest" description="Disordered" evidence="10">
    <location>
        <begin position="1040"/>
        <end position="1121"/>
    </location>
</feature>
<dbReference type="InterPro" id="IPR043519">
    <property type="entry name" value="NT_sf"/>
</dbReference>
<sequence length="1339" mass="150470">MDTPGDQSGFSPHVWNRLNEMAQQSAPRARGGRRRGQGQGQTRAAWRHQDQEEQLRPESQQPASSFTVNYDSFPPLGSQPPPRGRSNATYPLRSQHPPDPQAQNFPVARHGTPREYQERARGNYRGSRGSGVPQRQPQHHFHSEHQPQFMNPAAFHTNGRPPTHPHRQLYNPNDTMHFGAAQQQRSMTHLVSMQADYLTSVGRRAYEAHKFGQEERDVKENFRRTLESIARRALGAEYPNLKQDNVRLRCYGSLANGFALAGSDMDLLLSLPNLEGPETEVNMKPTSDAKIASDDQEDEQAFKTDTGRVLEKAFLDHEYGARLITKTRVPILRICQNPTPELLSNLRENRAAWEESHRERVVVESGPPTSDEPPPELDSVGQALNDLNLGETAPAKKGRRGNEGLEFTEDCGIQCDINFSNFVALHNSAMLRIYQGFDPRVREIGVFVKIWAKTRDINTPYRGTLSSYGWILMVLHYLMNVAKPPVIPNLQYLAKIDDSWHPERAIELFEGFDIRFVQDPQSLKEIREDMAANLNKEPVGQLLRGFFQYYATYQGFHWTRDVISIRTKGGLISKQAKGWTEAKWQQTQTKSVRLRYLLAIEDPFEIEHNVARTVGHHGIIAIRDEFRRAWSIINTVGTDQAIPVEEFLTPVTERVDTLRKDLEARKERQMQMRQELEAKEKALLRKRDEEFPDPLTDGTLGGSDLGNSETHVRAGSRRWPSKSKLTSTNHPQDRNPPLKPQTWRQRKVLAESDDEEDSTNHTYENAEEQESIGSAAPSIKAEPKDLFTCVSDVLLANGYDHAGNPVAWDIDTQDGRWLHWRDVKARKGTLRSFSNPMLRKLDEECPYDPRRPDPYIGKPYRNQREKLGYQQAPWPSGSRNGGIKSMVASVRPHFVEDKVTAPRMESGVGPQGVPEADVKAEAGELYEADTHEKSKAASPENADNKATYQDPAGQVGVNILWDRNTIGGRWLRRRDAPIRGGTAEHHPVSRCAEIDLAFPYKPEMTWKEREAMNQQLRQHYKHSIFTSKQRNPMSRRVATETLNTEVNDRARPSGPAETAASAMQTNTQKSAQDMEEAANDLSSAHIDTLPSKPLPPESRPSPDSISERVPLTPPGGSRIPNLDFLRTQRLAFFSKLPSSLKSGVDTNVELYTGPAVASEAHALVNEQFRTPIPASHIPNEEVCVVGDSHRLKAKAFSGKADTQSHYADESSAVMESEETQGTENSSLEVPATLYPHLDSSRRPRDEDPNILPIPLHPGFCFDPRQLEDIAVILRGGNGCARDGAQYHIEEEYEWGGGGMMGWKTSTGPQLAGMSGGHTPYEAGSGDEQGLLAELPRDLV</sequence>